<dbReference type="OrthoDB" id="3264463at2"/>
<gene>
    <name evidence="1" type="ORF">KR76_11815</name>
</gene>
<dbReference type="GeneID" id="96609568"/>
<dbReference type="AlphaFoldDB" id="A0A0A1DIQ1"/>
<evidence type="ECO:0000313" key="1">
    <source>
        <dbReference type="EMBL" id="AIY17271.1"/>
    </source>
</evidence>
<dbReference type="STRING" id="2045.KR76_11815"/>
<keyword evidence="2" id="KW-1185">Reference proteome</keyword>
<reference evidence="1 2" key="1">
    <citation type="journal article" date="2015" name="Genome Announc.">
        <title>Complete Genome Sequence of Steroid-Transforming Nocardioides simplex VKM Ac-2033D.</title>
        <authorList>
            <person name="Shtratnikova V.Y."/>
            <person name="Schelkunov M.I."/>
            <person name="Pekov Y.A."/>
            <person name="Fokina V.V."/>
            <person name="Logacheva M.D."/>
            <person name="Sokolov S.L."/>
            <person name="Bragin E.Y."/>
            <person name="Ashapkin V.V."/>
            <person name="Donova M.V."/>
        </authorList>
    </citation>
    <scope>NUCLEOTIDE SEQUENCE [LARGE SCALE GENOMIC DNA]</scope>
    <source>
        <strain evidence="1 2">VKM Ac-2033D</strain>
    </source>
</reference>
<dbReference type="EMBL" id="CP009896">
    <property type="protein sequence ID" value="AIY17271.1"/>
    <property type="molecule type" value="Genomic_DNA"/>
</dbReference>
<evidence type="ECO:0000313" key="2">
    <source>
        <dbReference type="Proteomes" id="UP000030300"/>
    </source>
</evidence>
<dbReference type="Proteomes" id="UP000030300">
    <property type="component" value="Chromosome"/>
</dbReference>
<proteinExistence type="predicted"/>
<accession>A0A0A1DIQ1</accession>
<dbReference type="KEGG" id="psim:KR76_11815"/>
<dbReference type="Pfam" id="PF13830">
    <property type="entry name" value="DUF4192"/>
    <property type="match status" value="1"/>
</dbReference>
<protein>
    <submittedName>
        <fullName evidence="1">Uncharacterized protein</fullName>
    </submittedName>
</protein>
<dbReference type="RefSeq" id="WP_038678491.1">
    <property type="nucleotide sequence ID" value="NZ_BJMC01000008.1"/>
</dbReference>
<dbReference type="HOGENOM" id="CLU_030181_0_0_11"/>
<dbReference type="eggNOG" id="ENOG5031GJC">
    <property type="taxonomic scope" value="Bacteria"/>
</dbReference>
<dbReference type="InterPro" id="IPR025447">
    <property type="entry name" value="DUF4192"/>
</dbReference>
<organism evidence="1 2">
    <name type="scientific">Nocardioides simplex</name>
    <name type="common">Arthrobacter simplex</name>
    <dbReference type="NCBI Taxonomy" id="2045"/>
    <lineage>
        <taxon>Bacteria</taxon>
        <taxon>Bacillati</taxon>
        <taxon>Actinomycetota</taxon>
        <taxon>Actinomycetes</taxon>
        <taxon>Propionibacteriales</taxon>
        <taxon>Nocardioidaceae</taxon>
        <taxon>Pimelobacter</taxon>
    </lineage>
</organism>
<sequence length="356" mass="38441">MTTASPTAPTTATPLSLTAHDTDDLLAVAPVLLGFWPERSIVMLTLGGRRPFHARIDLPPIDEQSPAVRRLLDTRLLVPARRHGAVRVVLLYFTDEPAAAAAVHRALRRSCARRGLGIVTALLADGTHYRQLEHPDPTVRRRRHPYDISAHPFIRDALASGRLVHPTRDAMVDSLAQRPAAAAAVTAALVDGRHADHGIPTTGRAIRDAGRWALATVTDLVESAILPTDADLARLLWVMQAPRVRDAAWSHLTSATASAHLRIWSDAVRRAPDPLLPAPAALLAWAAWQSGDGALAWAALDRCRRTDPAYRLAAYLALLLENAVSPDQWSADFDWSAGLPPATPLPPSAAPTEEPP</sequence>
<name>A0A0A1DIQ1_NOCSI</name>